<keyword evidence="3" id="KW-1185">Reference proteome</keyword>
<dbReference type="PANTHER" id="PTHR33990">
    <property type="entry name" value="PROTEIN YJDN-RELATED"/>
    <property type="match status" value="1"/>
</dbReference>
<dbReference type="Proteomes" id="UP000245444">
    <property type="component" value="Chromosome"/>
</dbReference>
<dbReference type="AlphaFoldDB" id="A0A2U8WJ24"/>
<sequence length="141" mass="15333">MSVQTTTHLNFRGRAREALGFYRSVFGGEQTVVTYGELAGETDAARRDAVIWGQVVSPDGFRVMAYDVQPETAWHPGENAFYVSLRGTAPGEIEAYWARLSEGAAVVVPLGPAVWSPLYGMLTDRFGITWVLDVAADHPGA</sequence>
<proteinExistence type="predicted"/>
<evidence type="ECO:0000313" key="3">
    <source>
        <dbReference type="Proteomes" id="UP000245444"/>
    </source>
</evidence>
<dbReference type="InterPro" id="IPR028973">
    <property type="entry name" value="PhnB-like"/>
</dbReference>
<accession>A0A2U8WJ24</accession>
<gene>
    <name evidence="2" type="ORF">DK419_07490</name>
</gene>
<evidence type="ECO:0000259" key="1">
    <source>
        <dbReference type="Pfam" id="PF00903"/>
    </source>
</evidence>
<name>A0A2U8WJ24_9HYPH</name>
<evidence type="ECO:0000313" key="2">
    <source>
        <dbReference type="EMBL" id="AWN46177.1"/>
    </source>
</evidence>
<dbReference type="CDD" id="cd06588">
    <property type="entry name" value="PhnB_like"/>
    <property type="match status" value="1"/>
</dbReference>
<dbReference type="OrthoDB" id="9795306at2"/>
<protein>
    <submittedName>
        <fullName evidence="2">Bleomycin resistance protein</fullName>
    </submittedName>
</protein>
<dbReference type="InterPro" id="IPR029068">
    <property type="entry name" value="Glyas_Bleomycin-R_OHBP_Dase"/>
</dbReference>
<dbReference type="RefSeq" id="WP_109958528.1">
    <property type="nucleotide sequence ID" value="NZ_CP029553.1"/>
</dbReference>
<feature type="domain" description="Glyoxalase/fosfomycin resistance/dioxygenase" evidence="1">
    <location>
        <begin position="12"/>
        <end position="131"/>
    </location>
</feature>
<dbReference type="SUPFAM" id="SSF54593">
    <property type="entry name" value="Glyoxalase/Bleomycin resistance protein/Dihydroxybiphenyl dioxygenase"/>
    <property type="match status" value="1"/>
</dbReference>
<dbReference type="EMBL" id="CP029553">
    <property type="protein sequence ID" value="AWN46177.1"/>
    <property type="molecule type" value="Genomic_DNA"/>
</dbReference>
<dbReference type="Gene3D" id="3.10.180.10">
    <property type="entry name" value="2,3-Dihydroxybiphenyl 1,2-Dioxygenase, domain 1"/>
    <property type="match status" value="1"/>
</dbReference>
<dbReference type="KEGG" id="mtea:DK419_07490"/>
<reference evidence="2 3" key="1">
    <citation type="submission" date="2018-05" db="EMBL/GenBank/DDBJ databases">
        <title>Complete Genome Sequence of Methylobacterium sp. 17Sr1-28.</title>
        <authorList>
            <person name="Srinivasan S."/>
        </authorList>
    </citation>
    <scope>NUCLEOTIDE SEQUENCE [LARGE SCALE GENOMIC DNA]</scope>
    <source>
        <strain evidence="2 3">17Sr1-28</strain>
    </source>
</reference>
<dbReference type="InterPro" id="IPR004360">
    <property type="entry name" value="Glyas_Fos-R_dOase_dom"/>
</dbReference>
<organism evidence="2 3">
    <name type="scientific">Methylobacterium terrae</name>
    <dbReference type="NCBI Taxonomy" id="2202827"/>
    <lineage>
        <taxon>Bacteria</taxon>
        <taxon>Pseudomonadati</taxon>
        <taxon>Pseudomonadota</taxon>
        <taxon>Alphaproteobacteria</taxon>
        <taxon>Hyphomicrobiales</taxon>
        <taxon>Methylobacteriaceae</taxon>
        <taxon>Methylobacterium</taxon>
    </lineage>
</organism>
<dbReference type="PANTHER" id="PTHR33990:SF1">
    <property type="entry name" value="PROTEIN YJDN"/>
    <property type="match status" value="1"/>
</dbReference>
<dbReference type="Pfam" id="PF00903">
    <property type="entry name" value="Glyoxalase"/>
    <property type="match status" value="1"/>
</dbReference>